<dbReference type="FunFam" id="1.20.1280.290:FF:000009">
    <property type="entry name" value="PQ loop repeat family protein"/>
    <property type="match status" value="1"/>
</dbReference>
<keyword evidence="7 15" id="KW-0472">Membrane</keyword>
<evidence type="ECO:0000256" key="1">
    <source>
        <dbReference type="ARBA" id="ARBA00004155"/>
    </source>
</evidence>
<dbReference type="PANTHER" id="PTHR16201">
    <property type="entry name" value="SEVEN TRANSMEMBRANE PROTEIN 1-RELATED"/>
    <property type="match status" value="1"/>
</dbReference>
<dbReference type="PANTHER" id="PTHR16201:SF36">
    <property type="entry name" value="LYSOSOMAL AMINO ACID TRANSPORTER 1 HOMOLOG"/>
    <property type="match status" value="1"/>
</dbReference>
<dbReference type="OrthoDB" id="8048523at2759"/>
<evidence type="ECO:0000256" key="3">
    <source>
        <dbReference type="ARBA" id="ARBA00022692"/>
    </source>
</evidence>
<dbReference type="FunFam" id="1.20.1280.290:FF:000017">
    <property type="entry name" value="lysosomal amino acid transporter 1 homolog"/>
    <property type="match status" value="1"/>
</dbReference>
<feature type="transmembrane region" description="Helical" evidence="15">
    <location>
        <begin position="131"/>
        <end position="150"/>
    </location>
</feature>
<organism evidence="16 17">
    <name type="scientific">Odontophorus gujanensis</name>
    <name type="common">marbled wood quail</name>
    <dbReference type="NCBI Taxonomy" id="886794"/>
    <lineage>
        <taxon>Eukaryota</taxon>
        <taxon>Metazoa</taxon>
        <taxon>Chordata</taxon>
        <taxon>Craniata</taxon>
        <taxon>Vertebrata</taxon>
        <taxon>Euteleostomi</taxon>
        <taxon>Archelosauria</taxon>
        <taxon>Archosauria</taxon>
        <taxon>Dinosauria</taxon>
        <taxon>Saurischia</taxon>
        <taxon>Theropoda</taxon>
        <taxon>Coelurosauria</taxon>
        <taxon>Aves</taxon>
        <taxon>Neognathae</taxon>
        <taxon>Galloanserae</taxon>
        <taxon>Galliformes</taxon>
        <taxon>Odontophoridae</taxon>
        <taxon>Odontophorus</taxon>
    </lineage>
</organism>
<keyword evidence="5" id="KW-0029">Amino-acid transport</keyword>
<dbReference type="Gene3D" id="1.20.1280.290">
    <property type="match status" value="2"/>
</dbReference>
<protein>
    <recommendedName>
        <fullName evidence="12">Lysosomal amino acid transporter 1 homolog</fullName>
    </recommendedName>
    <alternativeName>
        <fullName evidence="13">PQ-loop repeat-containing protein 2</fullName>
    </alternativeName>
    <alternativeName>
        <fullName evidence="14">Solute carrier family 66 member 1</fullName>
    </alternativeName>
</protein>
<evidence type="ECO:0000256" key="2">
    <source>
        <dbReference type="ARBA" id="ARBA00022448"/>
    </source>
</evidence>
<proteinExistence type="inferred from homology"/>
<feature type="transmembrane region" description="Helical" evidence="15">
    <location>
        <begin position="42"/>
        <end position="63"/>
    </location>
</feature>
<dbReference type="Proteomes" id="UP000522663">
    <property type="component" value="Unassembled WGS sequence"/>
</dbReference>
<gene>
    <name evidence="16" type="primary">Pqlc2_0</name>
    <name evidence="16" type="ORF">ODOGUJ_R12081</name>
</gene>
<evidence type="ECO:0000256" key="7">
    <source>
        <dbReference type="ARBA" id="ARBA00023136"/>
    </source>
</evidence>
<keyword evidence="2" id="KW-0813">Transport</keyword>
<feature type="transmembrane region" description="Helical" evidence="15">
    <location>
        <begin position="17"/>
        <end position="36"/>
    </location>
</feature>
<evidence type="ECO:0000256" key="6">
    <source>
        <dbReference type="ARBA" id="ARBA00022989"/>
    </source>
</evidence>
<keyword evidence="6 15" id="KW-1133">Transmembrane helix</keyword>
<comment type="subcellular location">
    <subcellularLocation>
        <location evidence="1">Lysosome membrane</location>
        <topology evidence="1">Multi-pass membrane protein</topology>
    </subcellularLocation>
</comment>
<dbReference type="Pfam" id="PF04193">
    <property type="entry name" value="PQ-loop"/>
    <property type="match status" value="1"/>
</dbReference>
<evidence type="ECO:0000256" key="14">
    <source>
        <dbReference type="ARBA" id="ARBA00081269"/>
    </source>
</evidence>
<reference evidence="16 17" key="1">
    <citation type="submission" date="2019-09" db="EMBL/GenBank/DDBJ databases">
        <title>Bird 10,000 Genomes (B10K) Project - Family phase.</title>
        <authorList>
            <person name="Zhang G."/>
        </authorList>
    </citation>
    <scope>NUCLEOTIDE SEQUENCE [LARGE SCALE GENOMIC DNA]</scope>
    <source>
        <strain evidence="16">B10K-DU-001-53</strain>
        <tissue evidence="16">Muscle</tissue>
    </source>
</reference>
<feature type="transmembrane region" description="Helical" evidence="15">
    <location>
        <begin position="75"/>
        <end position="95"/>
    </location>
</feature>
<evidence type="ECO:0000256" key="8">
    <source>
        <dbReference type="ARBA" id="ARBA00023180"/>
    </source>
</evidence>
<evidence type="ECO:0000313" key="16">
    <source>
        <dbReference type="EMBL" id="NXJ06037.1"/>
    </source>
</evidence>
<feature type="non-terminal residue" evidence="16">
    <location>
        <position position="1"/>
    </location>
</feature>
<name>A0A7K9YAG8_9GALL</name>
<keyword evidence="3 15" id="KW-0812">Transmembrane</keyword>
<evidence type="ECO:0000256" key="9">
    <source>
        <dbReference type="ARBA" id="ARBA00023228"/>
    </source>
</evidence>
<dbReference type="EMBL" id="VXAB01003067">
    <property type="protein sequence ID" value="NXJ06037.1"/>
    <property type="molecule type" value="Genomic_DNA"/>
</dbReference>
<evidence type="ECO:0000256" key="13">
    <source>
        <dbReference type="ARBA" id="ARBA00079342"/>
    </source>
</evidence>
<evidence type="ECO:0000256" key="4">
    <source>
        <dbReference type="ARBA" id="ARBA00022737"/>
    </source>
</evidence>
<evidence type="ECO:0000256" key="10">
    <source>
        <dbReference type="ARBA" id="ARBA00038039"/>
    </source>
</evidence>
<dbReference type="GO" id="GO:0005765">
    <property type="term" value="C:lysosomal membrane"/>
    <property type="evidence" value="ECO:0007669"/>
    <property type="project" value="UniProtKB-SubCell"/>
</dbReference>
<dbReference type="SMART" id="SM00679">
    <property type="entry name" value="CTNS"/>
    <property type="match status" value="2"/>
</dbReference>
<keyword evidence="9" id="KW-0458">Lysosome</keyword>
<evidence type="ECO:0000256" key="11">
    <source>
        <dbReference type="ARBA" id="ARBA00056009"/>
    </source>
</evidence>
<dbReference type="InterPro" id="IPR006603">
    <property type="entry name" value="PQ-loop_rpt"/>
</dbReference>
<feature type="transmembrane region" description="Helical" evidence="15">
    <location>
        <begin position="204"/>
        <end position="225"/>
    </location>
</feature>
<comment type="function">
    <text evidence="11">Amino acid transporter that specifically mediates the pH-dependent export of the cationic amino acids arginine, histidine and lysine from lysosomes.</text>
</comment>
<keyword evidence="8" id="KW-0325">Glycoprotein</keyword>
<comment type="caution">
    <text evidence="16">The sequence shown here is derived from an EMBL/GenBank/DDBJ whole genome shotgun (WGS) entry which is preliminary data.</text>
</comment>
<keyword evidence="17" id="KW-1185">Reference proteome</keyword>
<evidence type="ECO:0000256" key="15">
    <source>
        <dbReference type="SAM" id="Phobius"/>
    </source>
</evidence>
<evidence type="ECO:0000313" key="17">
    <source>
        <dbReference type="Proteomes" id="UP000522663"/>
    </source>
</evidence>
<keyword evidence="4" id="KW-0677">Repeat</keyword>
<dbReference type="AlphaFoldDB" id="A0A7K9YAG8"/>
<comment type="similarity">
    <text evidence="10">Belongs to the laat-1 family.</text>
</comment>
<feature type="transmembrane region" description="Helical" evidence="15">
    <location>
        <begin position="162"/>
        <end position="184"/>
    </location>
</feature>
<dbReference type="GO" id="GO:0015189">
    <property type="term" value="F:L-lysine transmembrane transporter activity"/>
    <property type="evidence" value="ECO:0007669"/>
    <property type="project" value="TreeGrafter"/>
</dbReference>
<evidence type="ECO:0000256" key="5">
    <source>
        <dbReference type="ARBA" id="ARBA00022970"/>
    </source>
</evidence>
<evidence type="ECO:0000256" key="12">
    <source>
        <dbReference type="ARBA" id="ARBA00068323"/>
    </source>
</evidence>
<feature type="non-terminal residue" evidence="16">
    <location>
        <position position="246"/>
    </location>
</feature>
<accession>A0A7K9YAG8</accession>
<sequence length="246" mass="26634">QFYQACKTGIMDRALSVYFLLGWLGGDLLNLIGSFLANQLPLQVYTAVYYVLADLVMLSLYGYYKVKNRGAGATASINTACFFCLLGTATTLTVLGHNRAPEPDPAAFRGRSLLSLGLEGPGPEPISKSEIIGFTIGSISSVLYLCSRLPQIYTNYRRKSTAGVSFLLFALVMLGNLLYGTSVLLKNPEPGQSEGDYILHHLPWLIGSLGVLSLDIIISFQFLAYRTGQSGAGEEREALLAEQGDS</sequence>
<dbReference type="InterPro" id="IPR051415">
    <property type="entry name" value="LAAT-1"/>
</dbReference>